<reference evidence="19 20" key="1">
    <citation type="submission" date="2019-10" db="EMBL/GenBank/DDBJ databases">
        <authorList>
            <person name="Dong K."/>
        </authorList>
    </citation>
    <scope>NUCLEOTIDE SEQUENCE [LARGE SCALE GENOMIC DNA]</scope>
    <source>
        <strain evidence="19 20">DSM 28960</strain>
    </source>
</reference>
<sequence length="429" mass="46326">MKKILISLFSLCLFAPFFLGGAVSADSFSIAAKSAIAIDAASGKILYAQNEKDSSTQIASITKLITAYLVYKNVAEGKLSWETKVPISNYAYELTQNTAASNVAMTKGEKISVKDLMNALMLPSANSAAVALAEQIGGTEPQFVNLMRAQLKQWGISDAQIFNASGLPNSVLGKNIYPNSQVDASNTMSAEDVAIVSYHLLKDYPQILEISKQTTLPFDEKGASKTTLKTTNQMLKGFPQFRSGVDGLKTGSTGYQINCFAATTLQNNFRIITVILEANQPADDNSTPFNLTNQLMNQVYGNWMIDSIAKKGKTFAKFPSFSVVDGKSKTVKLVPQEDIIPVVPRAADGTPDSKTLSVTTDKKRSASIEAAVKKGQVLVAVHTSVKDALGYIPGASKAEFNLVADKTVERAVLPVVLWNHFVKFVNEKL</sequence>
<dbReference type="GO" id="GO:0009002">
    <property type="term" value="F:serine-type D-Ala-D-Ala carboxypeptidase activity"/>
    <property type="evidence" value="ECO:0007669"/>
    <property type="project" value="UniProtKB-EC"/>
</dbReference>
<evidence type="ECO:0000259" key="17">
    <source>
        <dbReference type="Pfam" id="PF00768"/>
    </source>
</evidence>
<feature type="binding site" evidence="14">
    <location>
        <position position="249"/>
    </location>
    <ligand>
        <name>substrate</name>
    </ligand>
</feature>
<comment type="similarity">
    <text evidence="3 15">Belongs to the peptidase S11 family.</text>
</comment>
<evidence type="ECO:0000256" key="11">
    <source>
        <dbReference type="ARBA" id="ARBA00023316"/>
    </source>
</evidence>
<feature type="domain" description="Peptidase S11 D-alanyl-D-alanine carboxypeptidase A N-terminal" evidence="17">
    <location>
        <begin position="26"/>
        <end position="279"/>
    </location>
</feature>
<evidence type="ECO:0000256" key="15">
    <source>
        <dbReference type="RuleBase" id="RU004016"/>
    </source>
</evidence>
<evidence type="ECO:0000256" key="10">
    <source>
        <dbReference type="ARBA" id="ARBA00022984"/>
    </source>
</evidence>
<protein>
    <recommendedName>
        <fullName evidence="4">serine-type D-Ala-D-Ala carboxypeptidase</fullName>
        <ecNumber evidence="4">3.4.16.4</ecNumber>
    </recommendedName>
</protein>
<keyword evidence="20" id="KW-1185">Reference proteome</keyword>
<accession>A0A7X2D307</accession>
<feature type="chain" id="PRO_5031480791" description="serine-type D-Ala-D-Ala carboxypeptidase" evidence="16">
    <location>
        <begin position="26"/>
        <end position="429"/>
    </location>
</feature>
<dbReference type="InterPro" id="IPR018044">
    <property type="entry name" value="Peptidase_S11"/>
</dbReference>
<feature type="signal peptide" evidence="16">
    <location>
        <begin position="1"/>
        <end position="25"/>
    </location>
</feature>
<evidence type="ECO:0000256" key="2">
    <source>
        <dbReference type="ARBA" id="ARBA00004752"/>
    </source>
</evidence>
<gene>
    <name evidence="19" type="ORF">GHI93_12205</name>
</gene>
<evidence type="ECO:0000313" key="20">
    <source>
        <dbReference type="Proteomes" id="UP000439550"/>
    </source>
</evidence>
<evidence type="ECO:0000256" key="12">
    <source>
        <dbReference type="ARBA" id="ARBA00034000"/>
    </source>
</evidence>
<proteinExistence type="inferred from homology"/>
<dbReference type="SUPFAM" id="SSF56601">
    <property type="entry name" value="beta-lactamase/transpeptidase-like"/>
    <property type="match status" value="1"/>
</dbReference>
<comment type="pathway">
    <text evidence="2">Cell wall biogenesis; peptidoglycan biosynthesis.</text>
</comment>
<keyword evidence="6" id="KW-0645">Protease</keyword>
<dbReference type="EMBL" id="WITJ01000028">
    <property type="protein sequence ID" value="MQW40675.1"/>
    <property type="molecule type" value="Genomic_DNA"/>
</dbReference>
<dbReference type="GO" id="GO:0009252">
    <property type="term" value="P:peptidoglycan biosynthetic process"/>
    <property type="evidence" value="ECO:0007669"/>
    <property type="project" value="UniProtKB-UniPathway"/>
</dbReference>
<keyword evidence="8 19" id="KW-0378">Hydrolase</keyword>
<dbReference type="EC" id="3.4.16.4" evidence="4"/>
<keyword evidence="7 16" id="KW-0732">Signal</keyword>
<keyword evidence="5" id="KW-0121">Carboxypeptidase</keyword>
<dbReference type="OrthoDB" id="9791132at2"/>
<feature type="domain" description="Peptidase S11 D-Ala-D-Ala carboxypeptidase A C-terminal" evidence="18">
    <location>
        <begin position="308"/>
        <end position="410"/>
    </location>
</feature>
<dbReference type="AlphaFoldDB" id="A0A7X2D307"/>
<evidence type="ECO:0000256" key="5">
    <source>
        <dbReference type="ARBA" id="ARBA00022645"/>
    </source>
</evidence>
<evidence type="ECO:0000256" key="7">
    <source>
        <dbReference type="ARBA" id="ARBA00022729"/>
    </source>
</evidence>
<dbReference type="Gene3D" id="3.40.710.10">
    <property type="entry name" value="DD-peptidase/beta-lactamase superfamily"/>
    <property type="match status" value="1"/>
</dbReference>
<evidence type="ECO:0000256" key="6">
    <source>
        <dbReference type="ARBA" id="ARBA00022670"/>
    </source>
</evidence>
<dbReference type="Proteomes" id="UP000439550">
    <property type="component" value="Unassembled WGS sequence"/>
</dbReference>
<dbReference type="PRINTS" id="PR00725">
    <property type="entry name" value="DADACBPTASE1"/>
</dbReference>
<dbReference type="PANTHER" id="PTHR21581">
    <property type="entry name" value="D-ALANYL-D-ALANINE CARBOXYPEPTIDASE"/>
    <property type="match status" value="1"/>
</dbReference>
<evidence type="ECO:0000256" key="16">
    <source>
        <dbReference type="SAM" id="SignalP"/>
    </source>
</evidence>
<evidence type="ECO:0000256" key="9">
    <source>
        <dbReference type="ARBA" id="ARBA00022960"/>
    </source>
</evidence>
<dbReference type="GO" id="GO:0006508">
    <property type="term" value="P:proteolysis"/>
    <property type="evidence" value="ECO:0007669"/>
    <property type="project" value="UniProtKB-KW"/>
</dbReference>
<evidence type="ECO:0000256" key="4">
    <source>
        <dbReference type="ARBA" id="ARBA00012448"/>
    </source>
</evidence>
<dbReference type="SUPFAM" id="SSF69189">
    <property type="entry name" value="Penicillin-binding protein associated domain"/>
    <property type="match status" value="1"/>
</dbReference>
<dbReference type="UniPathway" id="UPA00219"/>
<comment type="catalytic activity">
    <reaction evidence="12">
        <text>Preferential cleavage: (Ac)2-L-Lys-D-Ala-|-D-Ala. Also transpeptidation of peptidyl-alanyl moieties that are N-acyl substituents of D-alanine.</text>
        <dbReference type="EC" id="3.4.16.4"/>
    </reaction>
</comment>
<keyword evidence="11" id="KW-0961">Cell wall biogenesis/degradation</keyword>
<dbReference type="InterPro" id="IPR015956">
    <property type="entry name" value="Peniciliin-bd_prot_C_sf"/>
</dbReference>
<organism evidence="19 20">
    <name type="scientific">Lactococcus hircilactis</name>
    <dbReference type="NCBI Taxonomy" id="1494462"/>
    <lineage>
        <taxon>Bacteria</taxon>
        <taxon>Bacillati</taxon>
        <taxon>Bacillota</taxon>
        <taxon>Bacilli</taxon>
        <taxon>Lactobacillales</taxon>
        <taxon>Streptococcaceae</taxon>
        <taxon>Lactococcus</taxon>
    </lineage>
</organism>
<dbReference type="GO" id="GO:0071555">
    <property type="term" value="P:cell wall organization"/>
    <property type="evidence" value="ECO:0007669"/>
    <property type="project" value="UniProtKB-KW"/>
</dbReference>
<name>A0A7X2D307_9LACT</name>
<comment type="function">
    <text evidence="1">Removes C-terminal D-alanyl residues from sugar-peptide cell wall precursors.</text>
</comment>
<comment type="caution">
    <text evidence="19">The sequence shown here is derived from an EMBL/GenBank/DDBJ whole genome shotgun (WGS) entry which is preliminary data.</text>
</comment>
<dbReference type="InterPro" id="IPR037167">
    <property type="entry name" value="Peptidase_S11_C_sf"/>
</dbReference>
<evidence type="ECO:0000313" key="19">
    <source>
        <dbReference type="EMBL" id="MQW40675.1"/>
    </source>
</evidence>
<dbReference type="PANTHER" id="PTHR21581:SF11">
    <property type="entry name" value="D-ALANYL-D-ALANINE CARBOXYPEPTIDASE DACA"/>
    <property type="match status" value="1"/>
</dbReference>
<dbReference type="Pfam" id="PF00768">
    <property type="entry name" value="Peptidase_S11"/>
    <property type="match status" value="1"/>
</dbReference>
<evidence type="ECO:0000256" key="1">
    <source>
        <dbReference type="ARBA" id="ARBA00003217"/>
    </source>
</evidence>
<evidence type="ECO:0000256" key="3">
    <source>
        <dbReference type="ARBA" id="ARBA00007164"/>
    </source>
</evidence>
<keyword evidence="9" id="KW-0133">Cell shape</keyword>
<dbReference type="GO" id="GO:0008360">
    <property type="term" value="P:regulation of cell shape"/>
    <property type="evidence" value="ECO:0007669"/>
    <property type="project" value="UniProtKB-KW"/>
</dbReference>
<keyword evidence="10" id="KW-0573">Peptidoglycan synthesis</keyword>
<evidence type="ECO:0000256" key="14">
    <source>
        <dbReference type="PIRSR" id="PIRSR618044-2"/>
    </source>
</evidence>
<feature type="active site" description="Acyl-ester intermediate" evidence="13">
    <location>
        <position position="60"/>
    </location>
</feature>
<dbReference type="Pfam" id="PF07943">
    <property type="entry name" value="PBP5_C"/>
    <property type="match status" value="1"/>
</dbReference>
<feature type="active site" description="Proton acceptor" evidence="13">
    <location>
        <position position="63"/>
    </location>
</feature>
<dbReference type="Gene3D" id="2.60.410.10">
    <property type="entry name" value="D-Ala-D-Ala carboxypeptidase, C-terminal domain"/>
    <property type="match status" value="1"/>
</dbReference>
<dbReference type="InterPro" id="IPR012907">
    <property type="entry name" value="Peptidase_S11_C"/>
</dbReference>
<evidence type="ECO:0000259" key="18">
    <source>
        <dbReference type="Pfam" id="PF07943"/>
    </source>
</evidence>
<evidence type="ECO:0000256" key="13">
    <source>
        <dbReference type="PIRSR" id="PIRSR618044-1"/>
    </source>
</evidence>
<feature type="active site" evidence="13">
    <location>
        <position position="124"/>
    </location>
</feature>
<evidence type="ECO:0000256" key="8">
    <source>
        <dbReference type="ARBA" id="ARBA00022801"/>
    </source>
</evidence>
<dbReference type="InterPro" id="IPR001967">
    <property type="entry name" value="Peptidase_S11_N"/>
</dbReference>
<dbReference type="RefSeq" id="WP_153497290.1">
    <property type="nucleotide sequence ID" value="NZ_CBCRWP010000032.1"/>
</dbReference>
<dbReference type="InterPro" id="IPR012338">
    <property type="entry name" value="Beta-lactam/transpept-like"/>
</dbReference>